<dbReference type="GO" id="GO:0042578">
    <property type="term" value="F:phosphoric ester hydrolase activity"/>
    <property type="evidence" value="ECO:0007669"/>
    <property type="project" value="TreeGrafter"/>
</dbReference>
<dbReference type="InterPro" id="IPR050243">
    <property type="entry name" value="PHP_phosphatase"/>
</dbReference>
<dbReference type="GO" id="GO:0008270">
    <property type="term" value="F:zinc ion binding"/>
    <property type="evidence" value="ECO:0007669"/>
    <property type="project" value="TreeGrafter"/>
</dbReference>
<dbReference type="Proteomes" id="UP000278475">
    <property type="component" value="Unassembled WGS sequence"/>
</dbReference>
<gene>
    <name evidence="2" type="ORF">DRJ31_00525</name>
</gene>
<comment type="caution">
    <text evidence="2">The sequence shown here is derived from an EMBL/GenBank/DDBJ whole genome shotgun (WGS) entry which is preliminary data.</text>
</comment>
<protein>
    <submittedName>
        <fullName evidence="2">PHP domain-containing protein</fullName>
    </submittedName>
</protein>
<dbReference type="InterPro" id="IPR004013">
    <property type="entry name" value="PHP_dom"/>
</dbReference>
<reference evidence="2 3" key="1">
    <citation type="submission" date="2018-06" db="EMBL/GenBank/DDBJ databases">
        <title>Extensive metabolic versatility and redundancy in microbially diverse, dynamic hydrothermal sediments.</title>
        <authorList>
            <person name="Dombrowski N."/>
            <person name="Teske A."/>
            <person name="Baker B.J."/>
        </authorList>
    </citation>
    <scope>NUCLEOTIDE SEQUENCE [LARGE SCALE GENOMIC DNA]</scope>
    <source>
        <strain evidence="2">B66_G16</strain>
    </source>
</reference>
<accession>A0A497EU36</accession>
<dbReference type="InterPro" id="IPR016195">
    <property type="entry name" value="Pol/histidinol_Pase-like"/>
</dbReference>
<feature type="domain" description="Polymerase/histidinol phosphatase N-terminal" evidence="1">
    <location>
        <begin position="5"/>
        <end position="79"/>
    </location>
</feature>
<evidence type="ECO:0000259" key="1">
    <source>
        <dbReference type="SMART" id="SM00481"/>
    </source>
</evidence>
<evidence type="ECO:0000313" key="3">
    <source>
        <dbReference type="Proteomes" id="UP000278475"/>
    </source>
</evidence>
<organism evidence="2 3">
    <name type="scientific">Thermoproteota archaeon</name>
    <dbReference type="NCBI Taxonomy" id="2056631"/>
    <lineage>
        <taxon>Archaea</taxon>
        <taxon>Thermoproteota</taxon>
    </lineage>
</organism>
<dbReference type="SMART" id="SM00481">
    <property type="entry name" value="POLIIIAc"/>
    <property type="match status" value="1"/>
</dbReference>
<dbReference type="NCBIfam" id="NF004981">
    <property type="entry name" value="PRK06361.1"/>
    <property type="match status" value="1"/>
</dbReference>
<dbReference type="Pfam" id="PF02811">
    <property type="entry name" value="PHP"/>
    <property type="match status" value="1"/>
</dbReference>
<dbReference type="CDD" id="cd07432">
    <property type="entry name" value="PHP_HisPPase"/>
    <property type="match status" value="1"/>
</dbReference>
<dbReference type="PANTHER" id="PTHR36928:SF1">
    <property type="entry name" value="PHOSPHATASE YCDX-RELATED"/>
    <property type="match status" value="1"/>
</dbReference>
<sequence>MRRICDFHIHSLYSDGDLLPSEIARRTHVLGHKAIAITDHVDESNLEYVVEKLVKAADHLEKLIDDMLIIPGVELTHVPPQAIHELADKAKKLGAKIVVVHGETVAEPVAPGTNKAALTSSSVDLLAHPGLISEEDCDLAKENDIYLELTARVGHCLTNGLVAKLAMERGVKLLVCSDAHTVGDFLNESLAMSIALGAGLSRDHAEQVVYKNPEVFLSKLTR</sequence>
<evidence type="ECO:0000313" key="2">
    <source>
        <dbReference type="EMBL" id="RLE50666.1"/>
    </source>
</evidence>
<name>A0A497EU36_9CREN</name>
<dbReference type="EMBL" id="QMQV01000002">
    <property type="protein sequence ID" value="RLE50666.1"/>
    <property type="molecule type" value="Genomic_DNA"/>
</dbReference>
<dbReference type="Gene3D" id="3.20.20.140">
    <property type="entry name" value="Metal-dependent hydrolases"/>
    <property type="match status" value="1"/>
</dbReference>
<dbReference type="AlphaFoldDB" id="A0A497EU36"/>
<proteinExistence type="predicted"/>
<dbReference type="GO" id="GO:0005829">
    <property type="term" value="C:cytosol"/>
    <property type="evidence" value="ECO:0007669"/>
    <property type="project" value="TreeGrafter"/>
</dbReference>
<dbReference type="InterPro" id="IPR003141">
    <property type="entry name" value="Pol/His_phosphatase_N"/>
</dbReference>
<dbReference type="SUPFAM" id="SSF89550">
    <property type="entry name" value="PHP domain-like"/>
    <property type="match status" value="1"/>
</dbReference>
<dbReference type="PANTHER" id="PTHR36928">
    <property type="entry name" value="PHOSPHATASE YCDX-RELATED"/>
    <property type="match status" value="1"/>
</dbReference>